<dbReference type="EMBL" id="BQNB010014472">
    <property type="protein sequence ID" value="GJT28582.1"/>
    <property type="molecule type" value="Genomic_DNA"/>
</dbReference>
<organism evidence="1 2">
    <name type="scientific">Tanacetum coccineum</name>
    <dbReference type="NCBI Taxonomy" id="301880"/>
    <lineage>
        <taxon>Eukaryota</taxon>
        <taxon>Viridiplantae</taxon>
        <taxon>Streptophyta</taxon>
        <taxon>Embryophyta</taxon>
        <taxon>Tracheophyta</taxon>
        <taxon>Spermatophyta</taxon>
        <taxon>Magnoliopsida</taxon>
        <taxon>eudicotyledons</taxon>
        <taxon>Gunneridae</taxon>
        <taxon>Pentapetalae</taxon>
        <taxon>asterids</taxon>
        <taxon>campanulids</taxon>
        <taxon>Asterales</taxon>
        <taxon>Asteraceae</taxon>
        <taxon>Asteroideae</taxon>
        <taxon>Anthemideae</taxon>
        <taxon>Anthemidinae</taxon>
        <taxon>Tanacetum</taxon>
    </lineage>
</organism>
<dbReference type="CDD" id="cd00303">
    <property type="entry name" value="retropepsin_like"/>
    <property type="match status" value="1"/>
</dbReference>
<dbReference type="GO" id="GO:0003964">
    <property type="term" value="F:RNA-directed DNA polymerase activity"/>
    <property type="evidence" value="ECO:0007669"/>
    <property type="project" value="UniProtKB-KW"/>
</dbReference>
<comment type="caution">
    <text evidence="1">The sequence shown here is derived from an EMBL/GenBank/DDBJ whole genome shotgun (WGS) entry which is preliminary data.</text>
</comment>
<dbReference type="SUPFAM" id="SSF56672">
    <property type="entry name" value="DNA/RNA polymerases"/>
    <property type="match status" value="1"/>
</dbReference>
<reference evidence="1" key="1">
    <citation type="journal article" date="2022" name="Int. J. Mol. Sci.">
        <title>Draft Genome of Tanacetum Coccineum: Genomic Comparison of Closely Related Tanacetum-Family Plants.</title>
        <authorList>
            <person name="Yamashiro T."/>
            <person name="Shiraishi A."/>
            <person name="Nakayama K."/>
            <person name="Satake H."/>
        </authorList>
    </citation>
    <scope>NUCLEOTIDE SEQUENCE</scope>
</reference>
<dbReference type="InterPro" id="IPR043502">
    <property type="entry name" value="DNA/RNA_pol_sf"/>
</dbReference>
<dbReference type="InterPro" id="IPR021109">
    <property type="entry name" value="Peptidase_aspartic_dom_sf"/>
</dbReference>
<keyword evidence="1" id="KW-0548">Nucleotidyltransferase</keyword>
<keyword evidence="2" id="KW-1185">Reference proteome</keyword>
<keyword evidence="1" id="KW-0808">Transferase</keyword>
<dbReference type="Proteomes" id="UP001151760">
    <property type="component" value="Unassembled WGS sequence"/>
</dbReference>
<reference evidence="1" key="2">
    <citation type="submission" date="2022-01" db="EMBL/GenBank/DDBJ databases">
        <authorList>
            <person name="Yamashiro T."/>
            <person name="Shiraishi A."/>
            <person name="Satake H."/>
            <person name="Nakayama K."/>
        </authorList>
    </citation>
    <scope>NUCLEOTIDE SEQUENCE</scope>
</reference>
<dbReference type="SUPFAM" id="SSF50630">
    <property type="entry name" value="Acid proteases"/>
    <property type="match status" value="1"/>
</dbReference>
<dbReference type="Gene3D" id="3.10.10.10">
    <property type="entry name" value="HIV Type 1 Reverse Transcriptase, subunit A, domain 1"/>
    <property type="match status" value="1"/>
</dbReference>
<sequence>MLKTKGDLIATKGIIVCSKHMLKGKMWEELTLWEGMRKRDMLGLYPTTTSADYTTEKGHYRIDCPKLKNQNCGNKIGTNEARRRAYALGGGEANLDSNVIMATFILNNRYAFVLFNSGADQSFVSTTFSTLIDVVPSTLDVSYAVELADGRVAETNVILRDCTLGLLGHPFNIDLMLVELGSFNVIIRMDWMEKYHTMIVCDEKIICIPYGNEVLIIQGDGSDGGITEKKPEDKSGEKRLEDVPTVWEFINVFPEDLPGLPPTRKVEFQIDLVPGAAPVARAPYRIAPSEMKELATQLQELSDKGFITPSSSP</sequence>
<dbReference type="InterPro" id="IPR032567">
    <property type="entry name" value="RTL1-rel"/>
</dbReference>
<evidence type="ECO:0000313" key="2">
    <source>
        <dbReference type="Proteomes" id="UP001151760"/>
    </source>
</evidence>
<dbReference type="Gene3D" id="2.40.70.10">
    <property type="entry name" value="Acid Proteases"/>
    <property type="match status" value="1"/>
</dbReference>
<proteinExistence type="predicted"/>
<accession>A0ABQ5CQF3</accession>
<gene>
    <name evidence="1" type="ORF">Tco_0908857</name>
</gene>
<keyword evidence="1" id="KW-0695">RNA-directed DNA polymerase</keyword>
<name>A0ABQ5CQF3_9ASTR</name>
<dbReference type="Pfam" id="PF08284">
    <property type="entry name" value="RVP_2"/>
    <property type="match status" value="1"/>
</dbReference>
<dbReference type="PANTHER" id="PTHR15503">
    <property type="entry name" value="LDOC1 RELATED"/>
    <property type="match status" value="1"/>
</dbReference>
<dbReference type="PANTHER" id="PTHR15503:SF45">
    <property type="entry name" value="RNA-DIRECTED DNA POLYMERASE HOMOLOG"/>
    <property type="match status" value="1"/>
</dbReference>
<evidence type="ECO:0000313" key="1">
    <source>
        <dbReference type="EMBL" id="GJT28582.1"/>
    </source>
</evidence>
<protein>
    <submittedName>
        <fullName evidence="1">Reverse transcriptase domain-containing protein</fullName>
    </submittedName>
</protein>